<comment type="function">
    <text evidence="9">Catalyzes a mechanistically unusual reaction, the ATP-dependent insertion of CO2 between the N7 and N8 nitrogen atoms of 7,8-diaminopelargonic acid (DAPA, also called 7,8-diammoniononanoate) to form a ureido ring.</text>
</comment>
<dbReference type="GO" id="GO:0042803">
    <property type="term" value="F:protein homodimerization activity"/>
    <property type="evidence" value="ECO:0007669"/>
    <property type="project" value="UniProtKB-ARBA"/>
</dbReference>
<dbReference type="UniPathway" id="UPA00078">
    <property type="reaction ID" value="UER00161"/>
</dbReference>
<feature type="binding site" evidence="9">
    <location>
        <position position="16"/>
    </location>
    <ligand>
        <name>Mg(2+)</name>
        <dbReference type="ChEBI" id="CHEBI:18420"/>
    </ligand>
</feature>
<dbReference type="SUPFAM" id="SSF52540">
    <property type="entry name" value="P-loop containing nucleoside triphosphate hydrolases"/>
    <property type="match status" value="1"/>
</dbReference>
<comment type="subunit">
    <text evidence="9">Homodimer.</text>
</comment>
<dbReference type="GO" id="GO:0004141">
    <property type="term" value="F:dethiobiotin synthase activity"/>
    <property type="evidence" value="ECO:0007669"/>
    <property type="project" value="UniProtKB-UniRule"/>
</dbReference>
<comment type="similarity">
    <text evidence="9">Belongs to the dethiobiotin synthetase family.</text>
</comment>
<keyword evidence="3 9" id="KW-0479">Metal-binding</keyword>
<evidence type="ECO:0000256" key="7">
    <source>
        <dbReference type="ARBA" id="ARBA00022842"/>
    </source>
</evidence>
<protein>
    <recommendedName>
        <fullName evidence="9">ATP-dependent dethiobiotin synthetase BioD</fullName>
        <ecNumber evidence="9">6.3.3.3</ecNumber>
    </recommendedName>
    <alternativeName>
        <fullName evidence="9">DTB synthetase</fullName>
        <shortName evidence="9">DTBS</shortName>
    </alternativeName>
    <alternativeName>
        <fullName evidence="9">Dethiobiotin synthase</fullName>
    </alternativeName>
</protein>
<gene>
    <name evidence="9" type="primary">bioD</name>
    <name evidence="10" type="ORF">BSA145_09110</name>
</gene>
<evidence type="ECO:0000256" key="5">
    <source>
        <dbReference type="ARBA" id="ARBA00022756"/>
    </source>
</evidence>
<dbReference type="Proteomes" id="UP000185426">
    <property type="component" value="Chromosome"/>
</dbReference>
<keyword evidence="5 9" id="KW-0093">Biotin biosynthesis</keyword>
<comment type="catalytic activity">
    <reaction evidence="8">
        <text>(7R,8S)-8-amino-7-(carboxyamino)nonanoate + ATP = (4R,5S)-dethiobiotin + ADP + phosphate + H(+)</text>
        <dbReference type="Rhea" id="RHEA:63684"/>
        <dbReference type="ChEBI" id="CHEBI:15378"/>
        <dbReference type="ChEBI" id="CHEBI:30616"/>
        <dbReference type="ChEBI" id="CHEBI:43474"/>
        <dbReference type="ChEBI" id="CHEBI:149470"/>
        <dbReference type="ChEBI" id="CHEBI:149473"/>
        <dbReference type="ChEBI" id="CHEBI:456216"/>
    </reaction>
</comment>
<feature type="binding site" evidence="9">
    <location>
        <begin position="12"/>
        <end position="17"/>
    </location>
    <ligand>
        <name>ATP</name>
        <dbReference type="ChEBI" id="CHEBI:30616"/>
    </ligand>
</feature>
<keyword evidence="2 9" id="KW-0436">Ligase</keyword>
<dbReference type="NCBIfam" id="TIGR00347">
    <property type="entry name" value="bioD"/>
    <property type="match status" value="1"/>
</dbReference>
<dbReference type="AlphaFoldDB" id="A0A1L6ZHP7"/>
<evidence type="ECO:0000256" key="8">
    <source>
        <dbReference type="ARBA" id="ARBA00047386"/>
    </source>
</evidence>
<dbReference type="InterPro" id="IPR027417">
    <property type="entry name" value="P-loop_NTPase"/>
</dbReference>
<name>A0A1L6ZHP7_BACIA</name>
<feature type="binding site" evidence="9">
    <location>
        <begin position="112"/>
        <end position="115"/>
    </location>
    <ligand>
        <name>ATP</name>
        <dbReference type="ChEBI" id="CHEBI:30616"/>
    </ligand>
</feature>
<dbReference type="InterPro" id="IPR004472">
    <property type="entry name" value="DTB_synth_BioD"/>
</dbReference>
<dbReference type="FunFam" id="3.40.50.300:FF:000292">
    <property type="entry name" value="ATP-dependent dethiobiotin synthetase BioD"/>
    <property type="match status" value="1"/>
</dbReference>
<comment type="subcellular location">
    <subcellularLocation>
        <location evidence="9">Cytoplasm</location>
    </subcellularLocation>
</comment>
<keyword evidence="7 9" id="KW-0460">Magnesium</keyword>
<comment type="cofactor">
    <cofactor evidence="9">
        <name>Mg(2+)</name>
        <dbReference type="ChEBI" id="CHEBI:18420"/>
    </cofactor>
</comment>
<proteinExistence type="inferred from homology"/>
<dbReference type="EC" id="6.3.3.3" evidence="9"/>
<comment type="caution">
    <text evidence="9">Lacks conserved residue(s) required for the propagation of feature annotation.</text>
</comment>
<evidence type="ECO:0000256" key="6">
    <source>
        <dbReference type="ARBA" id="ARBA00022840"/>
    </source>
</evidence>
<keyword evidence="4 9" id="KW-0547">Nucleotide-binding</keyword>
<dbReference type="GO" id="GO:0005829">
    <property type="term" value="C:cytosol"/>
    <property type="evidence" value="ECO:0007669"/>
    <property type="project" value="TreeGrafter"/>
</dbReference>
<dbReference type="HAMAP" id="MF_00336">
    <property type="entry name" value="BioD"/>
    <property type="match status" value="1"/>
</dbReference>
<organism evidence="10 11">
    <name type="scientific">Bacillus safensis</name>
    <dbReference type="NCBI Taxonomy" id="561879"/>
    <lineage>
        <taxon>Bacteria</taxon>
        <taxon>Bacillati</taxon>
        <taxon>Bacillota</taxon>
        <taxon>Bacilli</taxon>
        <taxon>Bacillales</taxon>
        <taxon>Bacillaceae</taxon>
        <taxon>Bacillus</taxon>
    </lineage>
</organism>
<keyword evidence="6 9" id="KW-0067">ATP-binding</keyword>
<keyword evidence="1 9" id="KW-0963">Cytoplasm</keyword>
<dbReference type="PANTHER" id="PTHR43210">
    <property type="entry name" value="DETHIOBIOTIN SYNTHETASE"/>
    <property type="match status" value="1"/>
</dbReference>
<dbReference type="GO" id="GO:0000287">
    <property type="term" value="F:magnesium ion binding"/>
    <property type="evidence" value="ECO:0007669"/>
    <property type="project" value="UniProtKB-UniRule"/>
</dbReference>
<evidence type="ECO:0000256" key="1">
    <source>
        <dbReference type="ARBA" id="ARBA00022490"/>
    </source>
</evidence>
<dbReference type="RefSeq" id="WP_075622256.1">
    <property type="nucleotide sequence ID" value="NZ_CP015607.1"/>
</dbReference>
<feature type="active site" evidence="9">
    <location>
        <position position="37"/>
    </location>
</feature>
<evidence type="ECO:0000256" key="9">
    <source>
        <dbReference type="HAMAP-Rule" id="MF_00336"/>
    </source>
</evidence>
<sequence>MKGFFVTGTDTGVGKTFVACGLAALLKEQHVDVGVFKPYLSGELTSDPQSDTALLKNMSETSLTDEEVTPFVYKEPLAPYTAAKLEGRIVELEDAVNHWKKIKDRHDCFIVEGAGGIAVPLGEDYFVSDLIKALDLPAVIVARPNLGTINHTYLTVQYAKQMGIRVIGIVINGISSRPGLDEQKNPDMIERFCGVPLLGVIPKLEDASPTQIQNMIKDHVDVSLIMNQMQMGAEK</sequence>
<evidence type="ECO:0000256" key="2">
    <source>
        <dbReference type="ARBA" id="ARBA00022598"/>
    </source>
</evidence>
<dbReference type="PANTHER" id="PTHR43210:SF2">
    <property type="entry name" value="ATP-DEPENDENT DETHIOBIOTIN SYNTHETASE BIOD 2"/>
    <property type="match status" value="1"/>
</dbReference>
<feature type="binding site" evidence="9">
    <location>
        <position position="51"/>
    </location>
    <ligand>
        <name>ATP</name>
        <dbReference type="ChEBI" id="CHEBI:30616"/>
    </ligand>
</feature>
<feature type="binding site" evidence="9">
    <location>
        <begin position="202"/>
        <end position="204"/>
    </location>
    <ligand>
        <name>ATP</name>
        <dbReference type="ChEBI" id="CHEBI:30616"/>
    </ligand>
</feature>
<dbReference type="Pfam" id="PF13500">
    <property type="entry name" value="AAA_26"/>
    <property type="match status" value="1"/>
</dbReference>
<comment type="pathway">
    <text evidence="9">Cofactor biosynthesis; biotin biosynthesis; biotin from 7,8-diaminononanoate: step 1/2.</text>
</comment>
<dbReference type="CDD" id="cd03109">
    <property type="entry name" value="DTBS"/>
    <property type="match status" value="1"/>
</dbReference>
<comment type="catalytic activity">
    <reaction evidence="9">
        <text>(7R,8S)-7,8-diammoniononanoate + CO2 + ATP = (4R,5S)-dethiobiotin + ADP + phosphate + 3 H(+)</text>
        <dbReference type="Rhea" id="RHEA:15805"/>
        <dbReference type="ChEBI" id="CHEBI:15378"/>
        <dbReference type="ChEBI" id="CHEBI:16526"/>
        <dbReference type="ChEBI" id="CHEBI:30616"/>
        <dbReference type="ChEBI" id="CHEBI:43474"/>
        <dbReference type="ChEBI" id="CHEBI:149469"/>
        <dbReference type="ChEBI" id="CHEBI:149473"/>
        <dbReference type="ChEBI" id="CHEBI:456216"/>
        <dbReference type="EC" id="6.3.3.3"/>
    </reaction>
</comment>
<evidence type="ECO:0000256" key="3">
    <source>
        <dbReference type="ARBA" id="ARBA00022723"/>
    </source>
</evidence>
<accession>A0A1L6ZHP7</accession>
<feature type="binding site" evidence="9">
    <location>
        <position position="41"/>
    </location>
    <ligand>
        <name>substrate</name>
    </ligand>
</feature>
<feature type="binding site" evidence="9">
    <location>
        <position position="112"/>
    </location>
    <ligand>
        <name>Mg(2+)</name>
        <dbReference type="ChEBI" id="CHEBI:18420"/>
    </ligand>
</feature>
<dbReference type="GO" id="GO:0005524">
    <property type="term" value="F:ATP binding"/>
    <property type="evidence" value="ECO:0007669"/>
    <property type="project" value="UniProtKB-UniRule"/>
</dbReference>
<feature type="binding site" evidence="9">
    <location>
        <position position="51"/>
    </location>
    <ligand>
        <name>Mg(2+)</name>
        <dbReference type="ChEBI" id="CHEBI:18420"/>
    </ligand>
</feature>
<dbReference type="EMBL" id="CP015607">
    <property type="protein sequence ID" value="APT46041.1"/>
    <property type="molecule type" value="Genomic_DNA"/>
</dbReference>
<dbReference type="GO" id="GO:0009102">
    <property type="term" value="P:biotin biosynthetic process"/>
    <property type="evidence" value="ECO:0007669"/>
    <property type="project" value="UniProtKB-UniRule"/>
</dbReference>
<evidence type="ECO:0000313" key="10">
    <source>
        <dbReference type="EMBL" id="APT46041.1"/>
    </source>
</evidence>
<evidence type="ECO:0000256" key="4">
    <source>
        <dbReference type="ARBA" id="ARBA00022741"/>
    </source>
</evidence>
<dbReference type="Gene3D" id="3.40.50.300">
    <property type="entry name" value="P-loop containing nucleotide triphosphate hydrolases"/>
    <property type="match status" value="1"/>
</dbReference>
<dbReference type="PIRSF" id="PIRSF006755">
    <property type="entry name" value="DTB_synth"/>
    <property type="match status" value="1"/>
</dbReference>
<evidence type="ECO:0000313" key="11">
    <source>
        <dbReference type="Proteomes" id="UP000185426"/>
    </source>
</evidence>
<reference evidence="10 11" key="1">
    <citation type="submission" date="2016-05" db="EMBL/GenBank/DDBJ databases">
        <title>Complete Genome and Methylome Analysis of Psychrotrophic Bacterial Isolates from Antarctic Lake Untersee.</title>
        <authorList>
            <person name="Fomenkov A."/>
            <person name="Akimov V.N."/>
            <person name="Vasilyeva L.V."/>
            <person name="Andersen D."/>
            <person name="Vincze T."/>
            <person name="Roberts R.J."/>
        </authorList>
    </citation>
    <scope>NUCLEOTIDE SEQUENCE [LARGE SCALE GENOMIC DNA]</scope>
    <source>
        <strain evidence="10 11">U14-5</strain>
    </source>
</reference>